<dbReference type="CDD" id="cd08939">
    <property type="entry name" value="KDSR-like_SDR_c"/>
    <property type="match status" value="1"/>
</dbReference>
<comment type="subcellular location">
    <subcellularLocation>
        <location evidence="1">Endoplasmic reticulum</location>
    </subcellularLocation>
</comment>
<comment type="caution">
    <text evidence="12">The sequence shown here is derived from an EMBL/GenBank/DDBJ whole genome shotgun (WGS) entry which is preliminary data.</text>
</comment>
<evidence type="ECO:0000256" key="7">
    <source>
        <dbReference type="ARBA" id="ARBA00023002"/>
    </source>
</evidence>
<evidence type="ECO:0000256" key="6">
    <source>
        <dbReference type="ARBA" id="ARBA00022919"/>
    </source>
</evidence>
<organism evidence="12 13">
    <name type="scientific">Marasmius crinis-equi</name>
    <dbReference type="NCBI Taxonomy" id="585013"/>
    <lineage>
        <taxon>Eukaryota</taxon>
        <taxon>Fungi</taxon>
        <taxon>Dikarya</taxon>
        <taxon>Basidiomycota</taxon>
        <taxon>Agaricomycotina</taxon>
        <taxon>Agaricomycetes</taxon>
        <taxon>Agaricomycetidae</taxon>
        <taxon>Agaricales</taxon>
        <taxon>Marasmiineae</taxon>
        <taxon>Marasmiaceae</taxon>
        <taxon>Marasmius</taxon>
    </lineage>
</organism>
<evidence type="ECO:0000313" key="12">
    <source>
        <dbReference type="EMBL" id="KAL0574818.1"/>
    </source>
</evidence>
<keyword evidence="6" id="KW-0746">Sphingolipid metabolism</keyword>
<keyword evidence="13" id="KW-1185">Reference proteome</keyword>
<comment type="pathway">
    <text evidence="2">Lipid metabolism; sphingolipid metabolism.</text>
</comment>
<dbReference type="Pfam" id="PF00106">
    <property type="entry name" value="adh_short"/>
    <property type="match status" value="1"/>
</dbReference>
<evidence type="ECO:0000256" key="8">
    <source>
        <dbReference type="ARBA" id="ARBA00023098"/>
    </source>
</evidence>
<dbReference type="Gene3D" id="3.40.50.720">
    <property type="entry name" value="NAD(P)-binding Rossmann-like Domain"/>
    <property type="match status" value="1"/>
</dbReference>
<dbReference type="PANTHER" id="PTHR43550:SF3">
    <property type="entry name" value="3-KETODIHYDROSPHINGOSINE REDUCTASE"/>
    <property type="match status" value="1"/>
</dbReference>
<keyword evidence="7" id="KW-0560">Oxidoreductase</keyword>
<dbReference type="InterPro" id="IPR045022">
    <property type="entry name" value="KDSR-like"/>
</dbReference>
<dbReference type="InterPro" id="IPR002347">
    <property type="entry name" value="SDR_fam"/>
</dbReference>
<dbReference type="SUPFAM" id="SSF51735">
    <property type="entry name" value="NAD(P)-binding Rossmann-fold domains"/>
    <property type="match status" value="1"/>
</dbReference>
<comment type="catalytic activity">
    <reaction evidence="11">
        <text>sphinganine + NADP(+) = 3-oxosphinganine + NADPH + H(+)</text>
        <dbReference type="Rhea" id="RHEA:22640"/>
        <dbReference type="ChEBI" id="CHEBI:15378"/>
        <dbReference type="ChEBI" id="CHEBI:57783"/>
        <dbReference type="ChEBI" id="CHEBI:57817"/>
        <dbReference type="ChEBI" id="CHEBI:58299"/>
        <dbReference type="ChEBI" id="CHEBI:58349"/>
        <dbReference type="EC" id="1.1.1.102"/>
    </reaction>
    <physiologicalReaction direction="right-to-left" evidence="11">
        <dbReference type="Rhea" id="RHEA:22642"/>
    </physiologicalReaction>
</comment>
<keyword evidence="4" id="KW-0256">Endoplasmic reticulum</keyword>
<evidence type="ECO:0000256" key="5">
    <source>
        <dbReference type="ARBA" id="ARBA00022857"/>
    </source>
</evidence>
<evidence type="ECO:0000256" key="9">
    <source>
        <dbReference type="ARBA" id="ARBA00026112"/>
    </source>
</evidence>
<comment type="pathway">
    <text evidence="3">Sphingolipid metabolism.</text>
</comment>
<evidence type="ECO:0000256" key="3">
    <source>
        <dbReference type="ARBA" id="ARBA00004991"/>
    </source>
</evidence>
<dbReference type="PRINTS" id="PR00081">
    <property type="entry name" value="GDHRDH"/>
</dbReference>
<evidence type="ECO:0000256" key="1">
    <source>
        <dbReference type="ARBA" id="ARBA00004240"/>
    </source>
</evidence>
<dbReference type="PANTHER" id="PTHR43550">
    <property type="entry name" value="3-KETODIHYDROSPHINGOSINE REDUCTASE"/>
    <property type="match status" value="1"/>
</dbReference>
<evidence type="ECO:0000313" key="13">
    <source>
        <dbReference type="Proteomes" id="UP001465976"/>
    </source>
</evidence>
<protein>
    <recommendedName>
        <fullName evidence="9">3-dehydrosphinganine reductase</fullName>
        <ecNumber evidence="9">1.1.1.102</ecNumber>
    </recommendedName>
</protein>
<keyword evidence="5" id="KW-0521">NADP</keyword>
<name>A0ABR3FHY4_9AGAR</name>
<keyword evidence="8" id="KW-0443">Lipid metabolism</keyword>
<evidence type="ECO:0000256" key="11">
    <source>
        <dbReference type="ARBA" id="ARBA00048930"/>
    </source>
</evidence>
<evidence type="ECO:0000256" key="2">
    <source>
        <dbReference type="ARBA" id="ARBA00004760"/>
    </source>
</evidence>
<dbReference type="EMBL" id="JBAHYK010000362">
    <property type="protein sequence ID" value="KAL0574818.1"/>
    <property type="molecule type" value="Genomic_DNA"/>
</dbReference>
<dbReference type="InterPro" id="IPR036291">
    <property type="entry name" value="NAD(P)-bd_dom_sf"/>
</dbReference>
<accession>A0ABR3FHY4</accession>
<evidence type="ECO:0000256" key="4">
    <source>
        <dbReference type="ARBA" id="ARBA00022824"/>
    </source>
</evidence>
<sequence length="311" mass="34582">MFFSKKWNPDGLHVYIPGGSSGLGLALAILMVQKGAHVSIVARGQDRLDKALVEMQNYRQNPAQKLNAYSFGLNSAAEASKALEAVCEAHEGHSPDAVFACAGASKPMFFVEMTEEDLTQGMDSGYWVQAWTAWAAVRMMVRQQRKGKIALVSSTLGYISYTGYASYSPAKQALRGLADTLHSECMLYGIDVHIFFPPTMKTDGYIEEMKTKPDITTEIEAKDEGLTTEQAALAMFTGIQNNQAHITGEWITNTFRCCTRGAVPGNNWFIDKLIDISSWVIVPIFRMEHDGMLKRHRASHQEYLRSKGFFS</sequence>
<dbReference type="Proteomes" id="UP001465976">
    <property type="component" value="Unassembled WGS sequence"/>
</dbReference>
<dbReference type="EC" id="1.1.1.102" evidence="9"/>
<proteinExistence type="predicted"/>
<reference evidence="12 13" key="1">
    <citation type="submission" date="2024-02" db="EMBL/GenBank/DDBJ databases">
        <title>A draft genome for the cacao thread blight pathogen Marasmius crinis-equi.</title>
        <authorList>
            <person name="Cohen S.P."/>
            <person name="Baruah I.K."/>
            <person name="Amoako-Attah I."/>
            <person name="Bukari Y."/>
            <person name="Meinhardt L.W."/>
            <person name="Bailey B.A."/>
        </authorList>
    </citation>
    <scope>NUCLEOTIDE SEQUENCE [LARGE SCALE GENOMIC DNA]</scope>
    <source>
        <strain evidence="12 13">GH-76</strain>
    </source>
</reference>
<evidence type="ECO:0000256" key="10">
    <source>
        <dbReference type="ARBA" id="ARBA00044737"/>
    </source>
</evidence>
<comment type="function">
    <text evidence="10">Catalyzes the reduction of 3'-oxosphinganine (3-ketodihydrosphingosine/KDS) to sphinganine (dihydrosphingosine/DHS), the second step of de novo sphingolipid biosynthesis.</text>
</comment>
<gene>
    <name evidence="12" type="primary">TSC10_3</name>
    <name evidence="12" type="ORF">V5O48_007147</name>
</gene>